<feature type="compositionally biased region" description="Low complexity" evidence="2">
    <location>
        <begin position="135"/>
        <end position="148"/>
    </location>
</feature>
<sequence>DEQPCAGFNICLVFHSNSRFVLESAETLLAKGGNALSTVVRPFVQLAVARRTTTSQARGGPPKATLALPTMSLKINLFANKSRRSIFGTLRRNTPPSPAESTTTNSNSPNARTTDSAAPTTDSVPSNDNTEDHVAAAAPEAEPDNNAELGSPTVSRPPSMITQFKMFQAAVMDAQSSSDSSSIYSGDSYDHAFGPLSQSIYSQVSDRATSDTLLDAQQFRLSPQLSSAPTGSEVTLTPTSLYSCRATNWSYTVPATMLETLPPDVIVWQETIYELIVREEQYLHDLLLIDTLFVEPLQAQWIEIMGNHDILASPKATSASASSSSASSPSTSPNSAITPPVYPRCEDFVHAIFHNYKDLIALSRRLLNPLLERQSNEPIVTGIGDILLAWSEHLAAIVPYFTNYPLAHFVLQAETERNPRFARFIDQFLANPLARKLDMKTFLTRATLRFPRYRLHVKDLLERAPHSATDKDLLHQVDQRLDNCMQQLNDCAHQFPSRLLLTTLRYRLLVSTQERYYLGLDAPSRQVIKEGAVFSRRGQELRLVIMDHFVLICKTVRVAKPTKRTMYHLAHPPIPLPLVLTRAQPLQATDHGKDSRLPTAALGKDMLPSPDPSPRLQSSAGVSSNPVPAALATSSVFRRISMLAPVKVDSNSGGPVSTNNHSTSPSSSGPASPVGLSPLTIRHLGRRGHAYALYTTSPSQSQEWVAAIHYQQLSAVSILASRLHISHICDHTFTLDHAIHTAVDYHSPLGKRLILVGTDAGLFVGSEASHGGFIKLTALTRVTRLHIFSRYDQLLVLANRHLYVIRLNDFDRPQMWAKLKAKKIASKVHTFFVGQAAAAVSAINPTTPHSDKASDTTAATKSETERVPVLALVHPKSRDTEFSLLRPVLLADCPCKRHGHKMLWTNRERGSHSTYPESGLLLTETFFVPDATAQVVFYHKHFSIACQQTFEIFELANLRSRISVPEWSHPDFDTLTPNRQHDLGSAMAMFKVNNDEFLLCYQKGAFFMHKTGYRTRPDVFIAWQGKPTEIYVHAPFVYAFCQQFIEIRQLATGALEHIIPALGIKGISLVDSQACNDRPTKYLLGAMRSAHPSFHRIIQLPVAT</sequence>
<evidence type="ECO:0000313" key="5">
    <source>
        <dbReference type="EMBL" id="KAJ1978918.1"/>
    </source>
</evidence>
<comment type="caution">
    <text evidence="5">The sequence shown here is derived from an EMBL/GenBank/DDBJ whole genome shotgun (WGS) entry which is preliminary data.</text>
</comment>
<organism evidence="5 6">
    <name type="scientific">Dimargaris verticillata</name>
    <dbReference type="NCBI Taxonomy" id="2761393"/>
    <lineage>
        <taxon>Eukaryota</taxon>
        <taxon>Fungi</taxon>
        <taxon>Fungi incertae sedis</taxon>
        <taxon>Zoopagomycota</taxon>
        <taxon>Kickxellomycotina</taxon>
        <taxon>Dimargaritomycetes</taxon>
        <taxon>Dimargaritales</taxon>
        <taxon>Dimargaritaceae</taxon>
        <taxon>Dimargaris</taxon>
    </lineage>
</organism>
<dbReference type="PANTHER" id="PTHR46572">
    <property type="entry name" value="RHO1 GDP-GTP EXCHANGE PROTEIN 1-RELATED"/>
    <property type="match status" value="1"/>
</dbReference>
<dbReference type="SUPFAM" id="SSF48065">
    <property type="entry name" value="DBL homology domain (DH-domain)"/>
    <property type="match status" value="1"/>
</dbReference>
<dbReference type="PANTHER" id="PTHR46572:SF1">
    <property type="entry name" value="RHO1 GUANINE NUCLEOTIDE EXCHANGE FACTOR TUS1"/>
    <property type="match status" value="1"/>
</dbReference>
<dbReference type="EMBL" id="JANBQB010000249">
    <property type="protein sequence ID" value="KAJ1978918.1"/>
    <property type="molecule type" value="Genomic_DNA"/>
</dbReference>
<evidence type="ECO:0000256" key="2">
    <source>
        <dbReference type="SAM" id="MobiDB-lite"/>
    </source>
</evidence>
<dbReference type="SMART" id="SM00036">
    <property type="entry name" value="CNH"/>
    <property type="match status" value="1"/>
</dbReference>
<evidence type="ECO:0000259" key="3">
    <source>
        <dbReference type="PROSITE" id="PS50010"/>
    </source>
</evidence>
<dbReference type="InterPro" id="IPR001180">
    <property type="entry name" value="CNH_dom"/>
</dbReference>
<evidence type="ECO:0000313" key="6">
    <source>
        <dbReference type="Proteomes" id="UP001151582"/>
    </source>
</evidence>
<feature type="region of interest" description="Disordered" evidence="2">
    <location>
        <begin position="648"/>
        <end position="677"/>
    </location>
</feature>
<dbReference type="InterPro" id="IPR000219">
    <property type="entry name" value="DH_dom"/>
</dbReference>
<dbReference type="Pfam" id="PF00780">
    <property type="entry name" value="CNH"/>
    <property type="match status" value="1"/>
</dbReference>
<dbReference type="AlphaFoldDB" id="A0A9W8B5D1"/>
<dbReference type="Pfam" id="PF00621">
    <property type="entry name" value="RhoGEF"/>
    <property type="match status" value="1"/>
</dbReference>
<feature type="compositionally biased region" description="Low complexity" evidence="2">
    <location>
        <begin position="655"/>
        <end position="677"/>
    </location>
</feature>
<dbReference type="InterPro" id="IPR035899">
    <property type="entry name" value="DBL_dom_sf"/>
</dbReference>
<keyword evidence="1" id="KW-0344">Guanine-nucleotide releasing factor</keyword>
<keyword evidence="6" id="KW-1185">Reference proteome</keyword>
<dbReference type="PROSITE" id="PS50010">
    <property type="entry name" value="DH_2"/>
    <property type="match status" value="1"/>
</dbReference>
<dbReference type="Gene3D" id="1.20.900.10">
    <property type="entry name" value="Dbl homology (DH) domain"/>
    <property type="match status" value="1"/>
</dbReference>
<feature type="domain" description="DH" evidence="3">
    <location>
        <begin position="267"/>
        <end position="491"/>
    </location>
</feature>
<feature type="domain" description="CNH" evidence="4">
    <location>
        <begin position="737"/>
        <end position="1074"/>
    </location>
</feature>
<dbReference type="PROSITE" id="PS50219">
    <property type="entry name" value="CNH"/>
    <property type="match status" value="1"/>
</dbReference>
<dbReference type="InterPro" id="IPR052233">
    <property type="entry name" value="Rho-type_GEFs"/>
</dbReference>
<reference evidence="5" key="1">
    <citation type="submission" date="2022-07" db="EMBL/GenBank/DDBJ databases">
        <title>Phylogenomic reconstructions and comparative analyses of Kickxellomycotina fungi.</title>
        <authorList>
            <person name="Reynolds N.K."/>
            <person name="Stajich J.E."/>
            <person name="Barry K."/>
            <person name="Grigoriev I.V."/>
            <person name="Crous P."/>
            <person name="Smith M.E."/>
        </authorList>
    </citation>
    <scope>NUCLEOTIDE SEQUENCE</scope>
    <source>
        <strain evidence="5">RSA 567</strain>
    </source>
</reference>
<feature type="compositionally biased region" description="Polar residues" evidence="2">
    <location>
        <begin position="615"/>
        <end position="626"/>
    </location>
</feature>
<gene>
    <name evidence="5" type="primary">ROM2_1</name>
    <name evidence="5" type="ORF">H4R34_003036</name>
</gene>
<feature type="region of interest" description="Disordered" evidence="2">
    <location>
        <begin position="587"/>
        <end position="626"/>
    </location>
</feature>
<proteinExistence type="predicted"/>
<feature type="non-terminal residue" evidence="5">
    <location>
        <position position="1104"/>
    </location>
</feature>
<name>A0A9W8B5D1_9FUNG</name>
<dbReference type="GO" id="GO:0005085">
    <property type="term" value="F:guanyl-nucleotide exchange factor activity"/>
    <property type="evidence" value="ECO:0007669"/>
    <property type="project" value="UniProtKB-KW"/>
</dbReference>
<dbReference type="SMART" id="SM00325">
    <property type="entry name" value="RhoGEF"/>
    <property type="match status" value="1"/>
</dbReference>
<accession>A0A9W8B5D1</accession>
<evidence type="ECO:0000259" key="4">
    <source>
        <dbReference type="PROSITE" id="PS50219"/>
    </source>
</evidence>
<evidence type="ECO:0000256" key="1">
    <source>
        <dbReference type="ARBA" id="ARBA00022658"/>
    </source>
</evidence>
<protein>
    <submittedName>
        <fullName evidence="5">RHO1 GDP-GTP exchange protein 2</fullName>
    </submittedName>
</protein>
<feature type="region of interest" description="Disordered" evidence="2">
    <location>
        <begin position="88"/>
        <end position="158"/>
    </location>
</feature>
<dbReference type="OrthoDB" id="2272012at2759"/>
<feature type="compositionally biased region" description="Polar residues" evidence="2">
    <location>
        <begin position="91"/>
        <end position="128"/>
    </location>
</feature>
<dbReference type="Proteomes" id="UP001151582">
    <property type="component" value="Unassembled WGS sequence"/>
</dbReference>